<comment type="subcellular location">
    <subcellularLocation>
        <location evidence="1">Nucleus</location>
    </subcellularLocation>
</comment>
<organism evidence="7 8">
    <name type="scientific">Senna tora</name>
    <dbReference type="NCBI Taxonomy" id="362788"/>
    <lineage>
        <taxon>Eukaryota</taxon>
        <taxon>Viridiplantae</taxon>
        <taxon>Streptophyta</taxon>
        <taxon>Embryophyta</taxon>
        <taxon>Tracheophyta</taxon>
        <taxon>Spermatophyta</taxon>
        <taxon>Magnoliopsida</taxon>
        <taxon>eudicotyledons</taxon>
        <taxon>Gunneridae</taxon>
        <taxon>Pentapetalae</taxon>
        <taxon>rosids</taxon>
        <taxon>fabids</taxon>
        <taxon>Fabales</taxon>
        <taxon>Fabaceae</taxon>
        <taxon>Caesalpinioideae</taxon>
        <taxon>Cassia clade</taxon>
        <taxon>Senna</taxon>
    </lineage>
</organism>
<dbReference type="PANTHER" id="PTHR47994">
    <property type="entry name" value="F14D16.11-RELATED"/>
    <property type="match status" value="1"/>
</dbReference>
<dbReference type="PANTHER" id="PTHR47994:SF5">
    <property type="entry name" value="F14D16.11-RELATED"/>
    <property type="match status" value="1"/>
</dbReference>
<dbReference type="InterPro" id="IPR009057">
    <property type="entry name" value="Homeodomain-like_sf"/>
</dbReference>
<dbReference type="InterPro" id="IPR001005">
    <property type="entry name" value="SANT/Myb"/>
</dbReference>
<dbReference type="Gene3D" id="1.10.10.60">
    <property type="entry name" value="Homeodomain-like"/>
    <property type="match status" value="1"/>
</dbReference>
<keyword evidence="3" id="KW-0238">DNA-binding</keyword>
<reference evidence="7" key="1">
    <citation type="submission" date="2020-09" db="EMBL/GenBank/DDBJ databases">
        <title>Genome-Enabled Discovery of Anthraquinone Biosynthesis in Senna tora.</title>
        <authorList>
            <person name="Kang S.-H."/>
            <person name="Pandey R.P."/>
            <person name="Lee C.-M."/>
            <person name="Sim J.-S."/>
            <person name="Jeong J.-T."/>
            <person name="Choi B.-S."/>
            <person name="Jung M."/>
            <person name="Ginzburg D."/>
            <person name="Zhao K."/>
            <person name="Won S.Y."/>
            <person name="Oh T.-J."/>
            <person name="Yu Y."/>
            <person name="Kim N.-H."/>
            <person name="Lee O.R."/>
            <person name="Lee T.-H."/>
            <person name="Bashyal P."/>
            <person name="Kim T.-S."/>
            <person name="Lee W.-H."/>
            <person name="Kawkins C."/>
            <person name="Kim C.-K."/>
            <person name="Kim J.S."/>
            <person name="Ahn B.O."/>
            <person name="Rhee S.Y."/>
            <person name="Sohng J.K."/>
        </authorList>
    </citation>
    <scope>NUCLEOTIDE SEQUENCE</scope>
    <source>
        <tissue evidence="7">Leaf</tissue>
    </source>
</reference>
<keyword evidence="4" id="KW-0539">Nucleus</keyword>
<feature type="domain" description="Myb-like" evidence="5">
    <location>
        <begin position="11"/>
        <end position="65"/>
    </location>
</feature>
<proteinExistence type="predicted"/>
<dbReference type="InterPro" id="IPR015495">
    <property type="entry name" value="Myb_TF_plants"/>
</dbReference>
<feature type="domain" description="HTH myb-type" evidence="6">
    <location>
        <begin position="11"/>
        <end position="69"/>
    </location>
</feature>
<comment type="caution">
    <text evidence="7">The sequence shown here is derived from an EMBL/GenBank/DDBJ whole genome shotgun (WGS) entry which is preliminary data.</text>
</comment>
<dbReference type="PROSITE" id="PS51294">
    <property type="entry name" value="HTH_MYB"/>
    <property type="match status" value="1"/>
</dbReference>
<evidence type="ECO:0000256" key="1">
    <source>
        <dbReference type="ARBA" id="ARBA00004123"/>
    </source>
</evidence>
<sequence length="301" mass="34180">MMMGDDESSSSSGLKKGAWTAEEDRVLVDYIEKNGHGSWRAVPKLAGHLPGRTDNEIKNLWNTHLKKKLLEMGLDPLTHRPRTHHHLHLLNILLQHYLLAAANANNNIHPPIINSNSNALSLALQHQHFNTLLQDQDQALINLDLEAHLNLIIMMIINNINSPSTSQTLHFANSHPQLNNHHHPPPSNDFTNFQPPLFIHHQQLPMPYYNNYNNYINPPPPNSSNSLPNLVHEECSPPSLKKMKTTMFNPTDDHININNINPSSAASTHSTTFEMWGDFMPHDAHQSTPAYWKHLLDLDIQ</sequence>
<dbReference type="SUPFAM" id="SSF46689">
    <property type="entry name" value="Homeodomain-like"/>
    <property type="match status" value="1"/>
</dbReference>
<dbReference type="InterPro" id="IPR017930">
    <property type="entry name" value="Myb_dom"/>
</dbReference>
<protein>
    <submittedName>
        <fullName evidence="7">Transcription factor MYB53-like</fullName>
    </submittedName>
</protein>
<evidence type="ECO:0000256" key="2">
    <source>
        <dbReference type="ARBA" id="ARBA00022737"/>
    </source>
</evidence>
<dbReference type="OrthoDB" id="2143914at2759"/>
<dbReference type="AlphaFoldDB" id="A0A834TVJ2"/>
<evidence type="ECO:0000256" key="4">
    <source>
        <dbReference type="ARBA" id="ARBA00023242"/>
    </source>
</evidence>
<dbReference type="EMBL" id="JAAIUW010000007">
    <property type="protein sequence ID" value="KAF7825014.1"/>
    <property type="molecule type" value="Genomic_DNA"/>
</dbReference>
<keyword evidence="8" id="KW-1185">Reference proteome</keyword>
<dbReference type="SMART" id="SM00717">
    <property type="entry name" value="SANT"/>
    <property type="match status" value="1"/>
</dbReference>
<dbReference type="CDD" id="cd00167">
    <property type="entry name" value="SANT"/>
    <property type="match status" value="1"/>
</dbReference>
<gene>
    <name evidence="7" type="ORF">G2W53_023158</name>
</gene>
<dbReference type="GO" id="GO:0003677">
    <property type="term" value="F:DNA binding"/>
    <property type="evidence" value="ECO:0007669"/>
    <property type="project" value="UniProtKB-KW"/>
</dbReference>
<evidence type="ECO:0000259" key="6">
    <source>
        <dbReference type="PROSITE" id="PS51294"/>
    </source>
</evidence>
<dbReference type="Proteomes" id="UP000634136">
    <property type="component" value="Unassembled WGS sequence"/>
</dbReference>
<evidence type="ECO:0000256" key="3">
    <source>
        <dbReference type="ARBA" id="ARBA00023125"/>
    </source>
</evidence>
<keyword evidence="2" id="KW-0677">Repeat</keyword>
<dbReference type="PROSITE" id="PS50090">
    <property type="entry name" value="MYB_LIKE"/>
    <property type="match status" value="1"/>
</dbReference>
<evidence type="ECO:0000313" key="8">
    <source>
        <dbReference type="Proteomes" id="UP000634136"/>
    </source>
</evidence>
<evidence type="ECO:0000313" key="7">
    <source>
        <dbReference type="EMBL" id="KAF7825014.1"/>
    </source>
</evidence>
<dbReference type="Pfam" id="PF00249">
    <property type="entry name" value="Myb_DNA-binding"/>
    <property type="match status" value="1"/>
</dbReference>
<dbReference type="GO" id="GO:0005634">
    <property type="term" value="C:nucleus"/>
    <property type="evidence" value="ECO:0007669"/>
    <property type="project" value="UniProtKB-SubCell"/>
</dbReference>
<name>A0A834TVJ2_9FABA</name>
<evidence type="ECO:0000259" key="5">
    <source>
        <dbReference type="PROSITE" id="PS50090"/>
    </source>
</evidence>
<accession>A0A834TVJ2</accession>